<dbReference type="SUPFAM" id="SSF52374">
    <property type="entry name" value="Nucleotidylyl transferase"/>
    <property type="match status" value="1"/>
</dbReference>
<comment type="function">
    <text evidence="2">Catalyzes the formation of N(4)-acetylcytidine (ac(4)C) at the wobble position of elongator tRNA(Met), using acetate and ATP as substrates. First activates an acetate ion to form acetyladenylate (Ac-AMP) and then transfers the acetyl group to tRNA to form ac(4)C34.</text>
</comment>
<evidence type="ECO:0000256" key="1">
    <source>
        <dbReference type="ARBA" id="ARBA00022694"/>
    </source>
</evidence>
<evidence type="ECO:0000256" key="2">
    <source>
        <dbReference type="HAMAP-Rule" id="MF_01539"/>
    </source>
</evidence>
<organism evidence="3 4">
    <name type="scientific">Amygdalobacter indicium</name>
    <dbReference type="NCBI Taxonomy" id="3029272"/>
    <lineage>
        <taxon>Bacteria</taxon>
        <taxon>Bacillati</taxon>
        <taxon>Bacillota</taxon>
        <taxon>Clostridia</taxon>
        <taxon>Eubacteriales</taxon>
        <taxon>Oscillospiraceae</taxon>
        <taxon>Amygdalobacter</taxon>
    </lineage>
</organism>
<reference evidence="3 4" key="1">
    <citation type="submission" date="2023-02" db="EMBL/GenBank/DDBJ databases">
        <title>Novel Oscillospiraceae bacterial genomes.</title>
        <authorList>
            <person name="Srinivasan S."/>
            <person name="Austin M.N."/>
            <person name="Fiedler T.L."/>
            <person name="Strenk S.M."/>
            <person name="Agnew K.J."/>
            <person name="Nagana Gowda G.A."/>
            <person name="Raftery D."/>
            <person name="Beamer M.A."/>
            <person name="Achilles S.L."/>
            <person name="Wiesenfeld H.C."/>
            <person name="Fredricks D.N."/>
            <person name="Hillier S.L."/>
        </authorList>
    </citation>
    <scope>NUCLEOTIDE SEQUENCE [LARGE SCALE GENOMIC DNA]</scope>
    <source>
        <strain evidence="3 4">CHIC02 1186E3-8</strain>
    </source>
</reference>
<dbReference type="RefSeq" id="WP_315572034.1">
    <property type="nucleotide sequence ID" value="NZ_CP118868.1"/>
</dbReference>
<keyword evidence="1 2" id="KW-0819">tRNA processing</keyword>
<keyword evidence="2" id="KW-0963">Cytoplasm</keyword>
<evidence type="ECO:0000313" key="4">
    <source>
        <dbReference type="Proteomes" id="UP001220478"/>
    </source>
</evidence>
<dbReference type="EC" id="6.3.4.-" evidence="2"/>
<dbReference type="Gene3D" id="3.40.50.620">
    <property type="entry name" value="HUPs"/>
    <property type="match status" value="1"/>
</dbReference>
<dbReference type="PANTHER" id="PTHR37825">
    <property type="entry name" value="TRNA(MET) CYTIDINE ACETATE LIGASE"/>
    <property type="match status" value="1"/>
</dbReference>
<feature type="binding site" evidence="2">
    <location>
        <position position="103"/>
    </location>
    <ligand>
        <name>ATP</name>
        <dbReference type="ChEBI" id="CHEBI:30616"/>
    </ligand>
</feature>
<feature type="binding site" evidence="2">
    <location>
        <position position="248"/>
    </location>
    <ligand>
        <name>ATP</name>
        <dbReference type="ChEBI" id="CHEBI:30616"/>
    </ligand>
</feature>
<comment type="subcellular location">
    <subcellularLocation>
        <location evidence="2">Cytoplasm</location>
    </subcellularLocation>
</comment>
<dbReference type="HAMAP" id="MF_01539">
    <property type="entry name" value="TmcAL"/>
    <property type="match status" value="1"/>
</dbReference>
<keyword evidence="4" id="KW-1185">Reference proteome</keyword>
<dbReference type="Pfam" id="PF05636">
    <property type="entry name" value="HIGH_NTase1"/>
    <property type="match status" value="1"/>
</dbReference>
<proteinExistence type="inferred from homology"/>
<comment type="caution">
    <text evidence="2">Lacks conserved residue(s) required for the propagation of feature annotation.</text>
</comment>
<keyword evidence="2" id="KW-0067">ATP-binding</keyword>
<evidence type="ECO:0000313" key="3">
    <source>
        <dbReference type="EMBL" id="WEG36014.1"/>
    </source>
</evidence>
<accession>A0ABY8C6X3</accession>
<comment type="similarity">
    <text evidence="2">Belongs to the TmcAL family.</text>
</comment>
<feature type="binding site" evidence="2">
    <location>
        <position position="213"/>
    </location>
    <ligand>
        <name>ATP</name>
        <dbReference type="ChEBI" id="CHEBI:30616"/>
    </ligand>
</feature>
<dbReference type="PANTHER" id="PTHR37825:SF1">
    <property type="entry name" value="TRNA(MET) CYTIDINE ACETATE LIGASE"/>
    <property type="match status" value="1"/>
</dbReference>
<keyword evidence="2" id="KW-0436">Ligase</keyword>
<dbReference type="InterPro" id="IPR008513">
    <property type="entry name" value="tRNA(Met)_cyd_acetate_ligase"/>
</dbReference>
<dbReference type="Proteomes" id="UP001220478">
    <property type="component" value="Chromosome"/>
</dbReference>
<feature type="binding site" evidence="2">
    <location>
        <begin position="7"/>
        <end position="20"/>
    </location>
    <ligand>
        <name>ATP</name>
        <dbReference type="ChEBI" id="CHEBI:30616"/>
    </ligand>
</feature>
<keyword evidence="2" id="KW-0820">tRNA-binding</keyword>
<keyword evidence="2" id="KW-0694">RNA-binding</keyword>
<gene>
    <name evidence="2" type="primary">tmcAL</name>
    <name evidence="3" type="ORF">PYS61_02255</name>
</gene>
<name>A0ABY8C6X3_9FIRM</name>
<keyword evidence="2" id="KW-0547">Nucleotide-binding</keyword>
<dbReference type="EMBL" id="CP118868">
    <property type="protein sequence ID" value="WEG36014.1"/>
    <property type="molecule type" value="Genomic_DNA"/>
</dbReference>
<sequence length="489" mass="53477">MKIAALIVEYNPFHNGHLRQIKAVRKLVGANGAIIALMSGNFTQRGEISCLDKFTKAELAINLGVDLVLELPVQGVLSSADYFAETAISLIQALKFCDYIVCGAECEDVRLLQGIALAFYLFQPLIGTSLTDLENNTMQKYQLPAATALPILRRQFQTDLQAALKSGINYAEANCNLLFSPTFWPYIAPLFPQRELEAGELQTAVRHALQQPNNILAIAYYKAALSADAGAGADAGATLAAKIRILPRETGPDLQSAHALRQLITAAENSPHRLLNSLIDYLPPISLATLIKAAQKGTLMTCEKLQPALSLAIAAAGLLKDFPDSANLLPTTDFYRKLSAILPDLIAQKGSFEFAAKSLSHKGLTVANCRRKLLRQLLNLPEPDKVTLNRLCSNAQYLRVLAYSSYPGKSLLKHLSKSIDTPLIMRFSDLVQKQNYITDAADFAYQSSSDYRAANYYALLSQNAAALEQNNYPAPIKRATKRKKSACSE</sequence>
<dbReference type="InterPro" id="IPR014729">
    <property type="entry name" value="Rossmann-like_a/b/a_fold"/>
</dbReference>
<protein>
    <recommendedName>
        <fullName evidence="2">tRNA(Met) cytidine acetate ligase</fullName>
        <ecNumber evidence="2">6.3.4.-</ecNumber>
    </recommendedName>
</protein>
<comment type="catalytic activity">
    <reaction evidence="2">
        <text>cytidine(34) in elongator tRNA(Met) + acetate + ATP = N(4)-acetylcytidine(34) in elongator tRNA(Met) + AMP + diphosphate</text>
        <dbReference type="Rhea" id="RHEA:58144"/>
        <dbReference type="Rhea" id="RHEA-COMP:10693"/>
        <dbReference type="Rhea" id="RHEA-COMP:10694"/>
        <dbReference type="ChEBI" id="CHEBI:30089"/>
        <dbReference type="ChEBI" id="CHEBI:30616"/>
        <dbReference type="ChEBI" id="CHEBI:33019"/>
        <dbReference type="ChEBI" id="CHEBI:74900"/>
        <dbReference type="ChEBI" id="CHEBI:82748"/>
        <dbReference type="ChEBI" id="CHEBI:456215"/>
    </reaction>
</comment>